<reference evidence="4" key="1">
    <citation type="journal article" date="2013" name="Genetics">
        <title>The draft genome and transcriptome of Panagrellus redivivus are shaped by the harsh demands of a free-living lifestyle.</title>
        <authorList>
            <person name="Srinivasan J."/>
            <person name="Dillman A.R."/>
            <person name="Macchietto M.G."/>
            <person name="Heikkinen L."/>
            <person name="Lakso M."/>
            <person name="Fracchia K.M."/>
            <person name="Antoshechkin I."/>
            <person name="Mortazavi A."/>
            <person name="Wong G."/>
            <person name="Sternberg P.W."/>
        </authorList>
    </citation>
    <scope>NUCLEOTIDE SEQUENCE [LARGE SCALE GENOMIC DNA]</scope>
    <source>
        <strain evidence="4">MT8872</strain>
    </source>
</reference>
<evidence type="ECO:0000259" key="2">
    <source>
        <dbReference type="Pfam" id="PF13598"/>
    </source>
</evidence>
<dbReference type="InterPro" id="IPR037291">
    <property type="entry name" value="DUF4139"/>
</dbReference>
<organism evidence="4 5">
    <name type="scientific">Panagrellus redivivus</name>
    <name type="common">Microworm</name>
    <dbReference type="NCBI Taxonomy" id="6233"/>
    <lineage>
        <taxon>Eukaryota</taxon>
        <taxon>Metazoa</taxon>
        <taxon>Ecdysozoa</taxon>
        <taxon>Nematoda</taxon>
        <taxon>Chromadorea</taxon>
        <taxon>Rhabditida</taxon>
        <taxon>Tylenchina</taxon>
        <taxon>Panagrolaimomorpha</taxon>
        <taxon>Panagrolaimoidea</taxon>
        <taxon>Panagrolaimidae</taxon>
        <taxon>Panagrellus</taxon>
    </lineage>
</organism>
<evidence type="ECO:0000313" key="5">
    <source>
        <dbReference type="WBParaSite" id="Pan_g20930.t1"/>
    </source>
</evidence>
<keyword evidence="1" id="KW-0175">Coiled coil</keyword>
<feature type="domain" description="DUF4139" evidence="2">
    <location>
        <begin position="216"/>
        <end position="548"/>
    </location>
</feature>
<dbReference type="NCBIfam" id="TIGR02231">
    <property type="entry name" value="mucoidy inhibitor MuiA family protein"/>
    <property type="match status" value="1"/>
</dbReference>
<evidence type="ECO:0000259" key="3">
    <source>
        <dbReference type="Pfam" id="PF13600"/>
    </source>
</evidence>
<dbReference type="Pfam" id="PF13598">
    <property type="entry name" value="DUF4139"/>
    <property type="match status" value="1"/>
</dbReference>
<evidence type="ECO:0000313" key="4">
    <source>
        <dbReference type="Proteomes" id="UP000492821"/>
    </source>
</evidence>
<keyword evidence="4" id="KW-1185">Reference proteome</keyword>
<dbReference type="AlphaFoldDB" id="A0A7E4VHJ5"/>
<dbReference type="Pfam" id="PF13600">
    <property type="entry name" value="DUF4140"/>
    <property type="match status" value="1"/>
</dbReference>
<accession>A0A7E4VHJ5</accession>
<feature type="coiled-coil region" evidence="1">
    <location>
        <begin position="166"/>
        <end position="193"/>
    </location>
</feature>
<dbReference type="PANTHER" id="PTHR31005:SF8">
    <property type="entry name" value="DUF4139 DOMAIN-CONTAINING PROTEIN"/>
    <property type="match status" value="1"/>
</dbReference>
<dbReference type="PANTHER" id="PTHR31005">
    <property type="entry name" value="DUF4139 DOMAIN-CONTAINING PROTEIN"/>
    <property type="match status" value="1"/>
</dbReference>
<proteinExistence type="predicted"/>
<dbReference type="InterPro" id="IPR025554">
    <property type="entry name" value="DUF4140"/>
</dbReference>
<name>A0A7E4VHJ5_PANRE</name>
<reference evidence="5" key="2">
    <citation type="submission" date="2020-10" db="UniProtKB">
        <authorList>
            <consortium name="WormBaseParasite"/>
        </authorList>
    </citation>
    <scope>IDENTIFICATION</scope>
</reference>
<dbReference type="WBParaSite" id="Pan_g20930.t1">
    <property type="protein sequence ID" value="Pan_g20930.t1"/>
    <property type="gene ID" value="Pan_g20930"/>
</dbReference>
<dbReference type="Proteomes" id="UP000492821">
    <property type="component" value="Unassembled WGS sequence"/>
</dbReference>
<evidence type="ECO:0000256" key="1">
    <source>
        <dbReference type="SAM" id="Coils"/>
    </source>
</evidence>
<feature type="coiled-coil region" evidence="1">
    <location>
        <begin position="87"/>
        <end position="121"/>
    </location>
</feature>
<feature type="domain" description="DUF4140" evidence="3">
    <location>
        <begin position="18"/>
        <end position="118"/>
    </location>
</feature>
<protein>
    <submittedName>
        <fullName evidence="5">Mucoidy inhibitor MuiA family protein</fullName>
    </submittedName>
</protein>
<dbReference type="InterPro" id="IPR011935">
    <property type="entry name" value="CHP02231"/>
</dbReference>
<sequence length="561" mass="62788">MSLQIAHFNSRDIPIKSVTVYTDRAEISRIFTVPIKSGFTEVRIDNLAGAINRDSVRVDGTGLNATIHEVRFETKPVKPEDLDSPRIRELVAQQKELQVTIDDARSLKNIYEAQIEALNKALGTLGQNAVGNKDGNFLAFNNDSVESLHNFFNFQQQQTIDLKAKIRIQTEIIDEKTREVERIQNEINQLRSNFRENNIVTVQLENTGDEDTNVEVELSYHVFNANWAPSYDIRVKSAENNHTLKLVYYGNIRQHTGEDWTDVDIVLSTATPGLGEVLPTLGTTNVQFFEPQVIQPMMFRHNKAAVFGSADVASAAGNAAPRMQRKQMEVQQDSTISTTFIIPIKKTIPSDDSEHKVIITTEQLDALLSYHVVPKKNTNVFLFANVINNSNYPLLAGAAVVYVNNSMVATNNINAVFPGEKFKCSLGVDKAVKVTYKPTNNYQTQSGILSKTNSTSNEQRIIVKNTKLNEAVLLTVHEPIPKATDEQIKVKLLSPEVKEATNNEEDKASLKAAKVGAVLDDLHNLEWTSLIAANKESELLVKWAVEYPPNKKLQYVETNER</sequence>